<comment type="caution">
    <text evidence="1">The sequence shown here is derived from an EMBL/GenBank/DDBJ whole genome shotgun (WGS) entry which is preliminary data.</text>
</comment>
<dbReference type="Proteomes" id="UP000245845">
    <property type="component" value="Unassembled WGS sequence"/>
</dbReference>
<evidence type="ECO:0000313" key="2">
    <source>
        <dbReference type="Proteomes" id="UP000245845"/>
    </source>
</evidence>
<dbReference type="EMBL" id="QGDL01000003">
    <property type="protein sequence ID" value="PWJ30773.1"/>
    <property type="molecule type" value="Genomic_DNA"/>
</dbReference>
<dbReference type="Pfam" id="PF07873">
    <property type="entry name" value="YabP"/>
    <property type="match status" value="1"/>
</dbReference>
<evidence type="ECO:0000313" key="1">
    <source>
        <dbReference type="EMBL" id="PWJ30773.1"/>
    </source>
</evidence>
<dbReference type="InterPro" id="IPR022476">
    <property type="entry name" value="Spore_YabP/YqfC"/>
</dbReference>
<reference evidence="1 2" key="1">
    <citation type="submission" date="2018-05" db="EMBL/GenBank/DDBJ databases">
        <title>The Hungate 1000. A catalogue of reference genomes from the rumen microbiome.</title>
        <authorList>
            <person name="Kelly W."/>
        </authorList>
    </citation>
    <scope>NUCLEOTIDE SEQUENCE [LARGE SCALE GENOMIC DNA]</scope>
    <source>
        <strain evidence="1 2">NLAE-zl-C242</strain>
    </source>
</reference>
<organism evidence="1 2">
    <name type="scientific">Faecalicatena orotica</name>
    <dbReference type="NCBI Taxonomy" id="1544"/>
    <lineage>
        <taxon>Bacteria</taxon>
        <taxon>Bacillati</taxon>
        <taxon>Bacillota</taxon>
        <taxon>Clostridia</taxon>
        <taxon>Lachnospirales</taxon>
        <taxon>Lachnospiraceae</taxon>
        <taxon>Faecalicatena</taxon>
    </lineage>
</organism>
<name>A0A2Y9BH23_9FIRM</name>
<protein>
    <submittedName>
        <fullName evidence="1">Sporulation protein YqfC</fullName>
    </submittedName>
</protein>
<accession>A0A2Y9BH23</accession>
<dbReference type="AlphaFoldDB" id="A0A2Y9BH23"/>
<gene>
    <name evidence="1" type="ORF">A8806_103177</name>
</gene>
<keyword evidence="2" id="KW-1185">Reference proteome</keyword>
<sequence length="99" mass="11389">MWHFYMGRDLDNEKFKEKLASAASMPKDVVLGAAVVTIVGCQEVCIENYRGIIEYTDVLIRVQTKGCQIRLQGKNLQIEYYTNDEMKITGRICSLEYCK</sequence>
<proteinExistence type="predicted"/>